<feature type="repeat" description="ANK" evidence="1">
    <location>
        <begin position="94"/>
        <end position="126"/>
    </location>
</feature>
<dbReference type="RefSeq" id="WP_078350588.1">
    <property type="nucleotide sequence ID" value="NZ_MBTF01000036.1"/>
</dbReference>
<name>A0A1S9P9N9_9SPHI</name>
<dbReference type="InterPro" id="IPR036770">
    <property type="entry name" value="Ankyrin_rpt-contain_sf"/>
</dbReference>
<dbReference type="PROSITE" id="PS50297">
    <property type="entry name" value="ANK_REP_REGION"/>
    <property type="match status" value="5"/>
</dbReference>
<dbReference type="Proteomes" id="UP000189739">
    <property type="component" value="Unassembled WGS sequence"/>
</dbReference>
<protein>
    <submittedName>
        <fullName evidence="3">Uncharacterized protein</fullName>
    </submittedName>
</protein>
<dbReference type="PANTHER" id="PTHR24118:SF99">
    <property type="entry name" value="POTE ANKYRIN DOMAIN FAMILY MEMBER 3C-RELATED"/>
    <property type="match status" value="1"/>
</dbReference>
<feature type="repeat" description="ANK" evidence="1">
    <location>
        <begin position="407"/>
        <end position="439"/>
    </location>
</feature>
<dbReference type="Gene3D" id="1.25.40.20">
    <property type="entry name" value="Ankyrin repeat-containing domain"/>
    <property type="match status" value="2"/>
</dbReference>
<feature type="repeat" description="ANK" evidence="1">
    <location>
        <begin position="334"/>
        <end position="366"/>
    </location>
</feature>
<evidence type="ECO:0000313" key="3">
    <source>
        <dbReference type="EMBL" id="OOQ57298.1"/>
    </source>
</evidence>
<keyword evidence="4" id="KW-1185">Reference proteome</keyword>
<dbReference type="InterPro" id="IPR002110">
    <property type="entry name" value="Ankyrin_rpt"/>
</dbReference>
<evidence type="ECO:0000256" key="2">
    <source>
        <dbReference type="SAM" id="SignalP"/>
    </source>
</evidence>
<dbReference type="PROSITE" id="PS50088">
    <property type="entry name" value="ANK_REPEAT"/>
    <property type="match status" value="5"/>
</dbReference>
<dbReference type="SUPFAM" id="SSF48403">
    <property type="entry name" value="Ankyrin repeat"/>
    <property type="match status" value="2"/>
</dbReference>
<gene>
    <name evidence="3" type="ORF">BC343_14375</name>
</gene>
<proteinExistence type="predicted"/>
<dbReference type="PRINTS" id="PR01415">
    <property type="entry name" value="ANKYRIN"/>
</dbReference>
<keyword evidence="2" id="KW-0732">Signal</keyword>
<accession>A0A1S9P9N9</accession>
<dbReference type="SMART" id="SM00248">
    <property type="entry name" value="ANK"/>
    <property type="match status" value="10"/>
</dbReference>
<dbReference type="Pfam" id="PF00023">
    <property type="entry name" value="Ank"/>
    <property type="match status" value="1"/>
</dbReference>
<dbReference type="Pfam" id="PF12796">
    <property type="entry name" value="Ank_2"/>
    <property type="match status" value="2"/>
</dbReference>
<feature type="repeat" description="ANK" evidence="1">
    <location>
        <begin position="440"/>
        <end position="473"/>
    </location>
</feature>
<evidence type="ECO:0000313" key="4">
    <source>
        <dbReference type="Proteomes" id="UP000189739"/>
    </source>
</evidence>
<feature type="signal peptide" evidence="2">
    <location>
        <begin position="1"/>
        <end position="19"/>
    </location>
</feature>
<dbReference type="STRING" id="1792845.BC343_14375"/>
<reference evidence="3 4" key="1">
    <citation type="submission" date="2016-07" db="EMBL/GenBank/DDBJ databases">
        <title>Genomic analysis of zinc-resistant bacterium Mucilaginibacter pedocola TBZ30.</title>
        <authorList>
            <person name="Huang J."/>
            <person name="Tang J."/>
        </authorList>
    </citation>
    <scope>NUCLEOTIDE SEQUENCE [LARGE SCALE GENOMIC DNA]</scope>
    <source>
        <strain evidence="3 4">TBZ30</strain>
    </source>
</reference>
<feature type="chain" id="PRO_5012413622" evidence="2">
    <location>
        <begin position="20"/>
        <end position="499"/>
    </location>
</feature>
<dbReference type="PANTHER" id="PTHR24118">
    <property type="entry name" value="POTE ANKYRIN DOMAIN"/>
    <property type="match status" value="1"/>
</dbReference>
<dbReference type="EMBL" id="MBTF01000036">
    <property type="protein sequence ID" value="OOQ57298.1"/>
    <property type="molecule type" value="Genomic_DNA"/>
</dbReference>
<dbReference type="AlphaFoldDB" id="A0A1S9P9N9"/>
<sequence>MKKIFLPLIACWFALGANAQQAPANKLLDQAYWKTMPDVEAVKAEIAKGNSPSQLNQFSFDPAVQAMLAQAPNESIKYLLTLPGNDIVTKLTHDNRTYLHWAAYKGNEELMEFLYSKGAKNDIEDSQGANPVLFAAATGQLNTKVYDSFIAHGVDLKEEINGDGANALLLGISGDKDFALTNYFISKGLSLNSTDKAGNNAFSYAAKSGDINKLKGLIQKGIKPTDNAVILTAQGAGGRRGGTPLRLPIYQYLDSLGLKMTTTDKSGHNALHYIVRAPEQAEVIKFFLAKGVNINQADEDGNTPFMYAAAANRDTAILLSLLPKVKNINQPNQKGLTALAMALRSNSPAAVRLLITKGADVKAVDKAGNNLAYYAVEGYRPANAADFDAKLQLLKDKGLNITAAQQNGNTLYHLALAKNDIALLKRLEPLGIDVNAKNAEGMTVLHKAALVAKDDALLKYLLSIGAKKEAVTNFKETAFDLAAENESLTKNNVSVNFLK</sequence>
<evidence type="ECO:0000256" key="1">
    <source>
        <dbReference type="PROSITE-ProRule" id="PRU00023"/>
    </source>
</evidence>
<feature type="repeat" description="ANK" evidence="1">
    <location>
        <begin position="266"/>
        <end position="299"/>
    </location>
</feature>
<keyword evidence="1" id="KW-0040">ANK repeat</keyword>
<dbReference type="OrthoDB" id="2575953at2"/>
<comment type="caution">
    <text evidence="3">The sequence shown here is derived from an EMBL/GenBank/DDBJ whole genome shotgun (WGS) entry which is preliminary data.</text>
</comment>
<organism evidence="3 4">
    <name type="scientific">Mucilaginibacter pedocola</name>
    <dbReference type="NCBI Taxonomy" id="1792845"/>
    <lineage>
        <taxon>Bacteria</taxon>
        <taxon>Pseudomonadati</taxon>
        <taxon>Bacteroidota</taxon>
        <taxon>Sphingobacteriia</taxon>
        <taxon>Sphingobacteriales</taxon>
        <taxon>Sphingobacteriaceae</taxon>
        <taxon>Mucilaginibacter</taxon>
    </lineage>
</organism>